<dbReference type="Gene3D" id="3.40.720.10">
    <property type="entry name" value="Alkaline Phosphatase, subunit A"/>
    <property type="match status" value="1"/>
</dbReference>
<gene>
    <name evidence="7" type="primary">betC_4</name>
    <name evidence="7" type="ORF">HOV93_41300</name>
</gene>
<keyword evidence="5" id="KW-0472">Membrane</keyword>
<name>A0A7V8V951_9BACT</name>
<keyword evidence="2" id="KW-0479">Metal-binding</keyword>
<evidence type="ECO:0000256" key="2">
    <source>
        <dbReference type="ARBA" id="ARBA00022723"/>
    </source>
</evidence>
<dbReference type="InterPro" id="IPR024607">
    <property type="entry name" value="Sulfatase_CS"/>
</dbReference>
<proteinExistence type="inferred from homology"/>
<evidence type="ECO:0000256" key="1">
    <source>
        <dbReference type="ARBA" id="ARBA00008779"/>
    </source>
</evidence>
<dbReference type="InterPro" id="IPR017850">
    <property type="entry name" value="Alkaline_phosphatase_core_sf"/>
</dbReference>
<dbReference type="SUPFAM" id="SSF53649">
    <property type="entry name" value="Alkaline phosphatase-like"/>
    <property type="match status" value="1"/>
</dbReference>
<dbReference type="GO" id="GO:0046872">
    <property type="term" value="F:metal ion binding"/>
    <property type="evidence" value="ECO:0007669"/>
    <property type="project" value="UniProtKB-KW"/>
</dbReference>
<accession>A0A7V8V951</accession>
<dbReference type="AlphaFoldDB" id="A0A7V8V951"/>
<comment type="caution">
    <text evidence="7">The sequence shown here is derived from an EMBL/GenBank/DDBJ whole genome shotgun (WGS) entry which is preliminary data.</text>
</comment>
<evidence type="ECO:0000313" key="8">
    <source>
        <dbReference type="Proteomes" id="UP000551616"/>
    </source>
</evidence>
<feature type="domain" description="Sulfatase N-terminal" evidence="6">
    <location>
        <begin position="41"/>
        <end position="398"/>
    </location>
</feature>
<dbReference type="EMBL" id="JABRWO010000012">
    <property type="protein sequence ID" value="MBA2116936.1"/>
    <property type="molecule type" value="Genomic_DNA"/>
</dbReference>
<dbReference type="Pfam" id="PF00884">
    <property type="entry name" value="Sulfatase"/>
    <property type="match status" value="1"/>
</dbReference>
<dbReference type="Proteomes" id="UP000551616">
    <property type="component" value="Unassembled WGS sequence"/>
</dbReference>
<evidence type="ECO:0000259" key="6">
    <source>
        <dbReference type="Pfam" id="PF00884"/>
    </source>
</evidence>
<dbReference type="GO" id="GO:0004065">
    <property type="term" value="F:arylsulfatase activity"/>
    <property type="evidence" value="ECO:0007669"/>
    <property type="project" value="TreeGrafter"/>
</dbReference>
<dbReference type="InterPro" id="IPR000917">
    <property type="entry name" value="Sulfatase_N"/>
</dbReference>
<keyword evidence="5" id="KW-0812">Transmembrane</keyword>
<evidence type="ECO:0000313" key="7">
    <source>
        <dbReference type="EMBL" id="MBA2116936.1"/>
    </source>
</evidence>
<dbReference type="EC" id="3.1.6.6" evidence="7"/>
<evidence type="ECO:0000256" key="4">
    <source>
        <dbReference type="ARBA" id="ARBA00022837"/>
    </source>
</evidence>
<dbReference type="InterPro" id="IPR050738">
    <property type="entry name" value="Sulfatase"/>
</dbReference>
<dbReference type="PROSITE" id="PS00149">
    <property type="entry name" value="SULFATASE_2"/>
    <property type="match status" value="1"/>
</dbReference>
<organism evidence="7 8">
    <name type="scientific">Bremerella alba</name>
    <dbReference type="NCBI Taxonomy" id="980252"/>
    <lineage>
        <taxon>Bacteria</taxon>
        <taxon>Pseudomonadati</taxon>
        <taxon>Planctomycetota</taxon>
        <taxon>Planctomycetia</taxon>
        <taxon>Pirellulales</taxon>
        <taxon>Pirellulaceae</taxon>
        <taxon>Bremerella</taxon>
    </lineage>
</organism>
<evidence type="ECO:0000256" key="3">
    <source>
        <dbReference type="ARBA" id="ARBA00022801"/>
    </source>
</evidence>
<reference evidence="7 8" key="1">
    <citation type="submission" date="2020-05" db="EMBL/GenBank/DDBJ databases">
        <title>Bremerella alba sp. nov., a novel planctomycete isolated from the surface of the macroalga Fucus spiralis.</title>
        <authorList>
            <person name="Godinho O."/>
            <person name="Botelho R."/>
            <person name="Albuquerque L."/>
            <person name="Wiegand S."/>
            <person name="Da Costa M.S."/>
            <person name="Lobo-Da-Cunha A."/>
            <person name="Jogler C."/>
            <person name="Lage O.M."/>
        </authorList>
    </citation>
    <scope>NUCLEOTIDE SEQUENCE [LARGE SCALE GENOMIC DNA]</scope>
    <source>
        <strain evidence="7 8">FF15</strain>
    </source>
</reference>
<keyword evidence="4" id="KW-0106">Calcium</keyword>
<dbReference type="GO" id="GO:0047753">
    <property type="term" value="F:choline-sulfatase activity"/>
    <property type="evidence" value="ECO:0007669"/>
    <property type="project" value="UniProtKB-EC"/>
</dbReference>
<keyword evidence="5" id="KW-1133">Transmembrane helix</keyword>
<dbReference type="PROSITE" id="PS00523">
    <property type="entry name" value="SULFATASE_1"/>
    <property type="match status" value="1"/>
</dbReference>
<protein>
    <submittedName>
        <fullName evidence="7">Choline-sulfatase</fullName>
        <ecNumber evidence="7">3.1.6.6</ecNumber>
    </submittedName>
</protein>
<evidence type="ECO:0000256" key="5">
    <source>
        <dbReference type="SAM" id="Phobius"/>
    </source>
</evidence>
<dbReference type="PANTHER" id="PTHR42693">
    <property type="entry name" value="ARYLSULFATASE FAMILY MEMBER"/>
    <property type="match status" value="1"/>
</dbReference>
<comment type="similarity">
    <text evidence="1">Belongs to the sulfatase family.</text>
</comment>
<feature type="transmembrane region" description="Helical" evidence="5">
    <location>
        <begin position="16"/>
        <end position="37"/>
    </location>
</feature>
<sequence length="500" mass="56127">MLLGYISRSVSKVFSVYRFTEIGCSLFLVILMTTIGWGEKPNIVIVLTDDQAPWAFGSAVRSGQYRNVPPAATPNLDRLASEGAVFRNFFCTTPVCSPARASFMTGRYASELGIPDFIPQPGHKLYDPNDEVRLDPDGTFTIAELLKTAGYRTGLVGKWHLGDWTAPGNEKFHPTQHGFDYFMGLTGGGTSPDNPMLEEDGVIRKFEGLTTNILTDRAIGFIERNKQRPFFLCLSTRAPHGKWLPVAPEDWQPYAELDPAIPDYPGLDIVRIKKMMREYLASTSGVDRNLGRLLAALDENQLADNTLVIFTSDHGFNMGHHGIWHKGNGLWATKKQPPGEVHNGVKVISNKYRPNLYEESLRVPAVVRWPGIVSPETEIAQTATALDIFPTLAQLAGVQADPQLKGRSLLPLLKGEQPEDWSNDVFAEYNMIHYATASLRCYRTDRFKLVRDDHNQGCDEFYDLVEDPNENNNLINDSRPNIKQKIQELDVLLRQYDAKR</sequence>
<dbReference type="PANTHER" id="PTHR42693:SF53">
    <property type="entry name" value="ENDO-4-O-SULFATASE"/>
    <property type="match status" value="1"/>
</dbReference>
<keyword evidence="3 7" id="KW-0378">Hydrolase</keyword>
<keyword evidence="8" id="KW-1185">Reference proteome</keyword>